<dbReference type="Proteomes" id="UP000831859">
    <property type="component" value="Plasmid p1unnamed"/>
</dbReference>
<feature type="region of interest" description="Disordered" evidence="1">
    <location>
        <begin position="122"/>
        <end position="176"/>
    </location>
</feature>
<accession>A0ABY4PK73</accession>
<name>A0ABY4PK73_9LACO</name>
<dbReference type="Pfam" id="PF04404">
    <property type="entry name" value="ERF"/>
    <property type="match status" value="1"/>
</dbReference>
<gene>
    <name evidence="2" type="ORF">MOO46_07425</name>
</gene>
<dbReference type="InterPro" id="IPR007499">
    <property type="entry name" value="ERF_bacteria_virus"/>
</dbReference>
<keyword evidence="2" id="KW-0614">Plasmid</keyword>
<keyword evidence="3" id="KW-1185">Reference proteome</keyword>
<reference evidence="2 3" key="1">
    <citation type="journal article" date="2022" name="Int. J. Syst. Evol. Microbiol.">
        <title>Apilactobacillus apisilvae sp. nov., Nicolia spurrieriana gen. nov. sp. nov., Bombilactobacillus folatiphilus sp. nov. and Bombilactobacillus thymidiniphilus sp. nov., four new lactic acid bacterial isolates from stingless bees Tetragonula carbonaria and Austroplebeia australis.</title>
        <authorList>
            <person name="Oliphant S.A."/>
            <person name="Watson-Haigh N.S."/>
            <person name="Sumby K.M."/>
            <person name="Gardner J."/>
            <person name="Groom S."/>
            <person name="Jiranek V."/>
        </authorList>
    </citation>
    <scope>NUCLEOTIDE SEQUENCE [LARGE SCALE GENOMIC DNA]</scope>
    <source>
        <strain evidence="2 3">SG5_A10</strain>
    </source>
</reference>
<evidence type="ECO:0000256" key="1">
    <source>
        <dbReference type="SAM" id="MobiDB-lite"/>
    </source>
</evidence>
<evidence type="ECO:0000313" key="3">
    <source>
        <dbReference type="Proteomes" id="UP000831859"/>
    </source>
</evidence>
<protein>
    <submittedName>
        <fullName evidence="2">ERF family protein</fullName>
    </submittedName>
</protein>
<geneLocation type="plasmid" evidence="2 3">
    <name>p1unnamed</name>
</geneLocation>
<feature type="compositionally biased region" description="Low complexity" evidence="1">
    <location>
        <begin position="135"/>
        <end position="166"/>
    </location>
</feature>
<proteinExistence type="predicted"/>
<dbReference type="RefSeq" id="WP_249511779.1">
    <property type="nucleotide sequence ID" value="NZ_CP093363.1"/>
</dbReference>
<organism evidence="2 3">
    <name type="scientific">Apilactobacillus apisilvae</name>
    <dbReference type="NCBI Taxonomy" id="2923364"/>
    <lineage>
        <taxon>Bacteria</taxon>
        <taxon>Bacillati</taxon>
        <taxon>Bacillota</taxon>
        <taxon>Bacilli</taxon>
        <taxon>Lactobacillales</taxon>
        <taxon>Lactobacillaceae</taxon>
        <taxon>Apilactobacillus</taxon>
    </lineage>
</organism>
<feature type="compositionally biased region" description="Basic and acidic residues" evidence="1">
    <location>
        <begin position="167"/>
        <end position="176"/>
    </location>
</feature>
<dbReference type="EMBL" id="CP093363">
    <property type="protein sequence ID" value="UQS85815.1"/>
    <property type="molecule type" value="Genomic_DNA"/>
</dbReference>
<sequence>MKIETNDPKDKVEVLKAFAKFQSQVKSPKKDQDNPFTKSKYAGLESVINAVTEGMQDTGLSFVQDFVENDNPRILSVQTILFHEKGIITFSPINIPIEKANAQGIGSANTYARRYALSTNLGVTGEADDDGNTASQYGYSNNYKKSNNSGNNSNYKKSNSSKQSSQKNKDNESEQQKKFKQFIVDYQKVTGMNDWKDIVSQAMAQLGIKEDSGKLSDSKLHVLNNKLNNDLNVLRDKLGEKVGSN</sequence>
<evidence type="ECO:0000313" key="2">
    <source>
        <dbReference type="EMBL" id="UQS85815.1"/>
    </source>
</evidence>